<name>A0A4C1YS86_EUMVA</name>
<evidence type="ECO:0000313" key="3">
    <source>
        <dbReference type="Proteomes" id="UP000299102"/>
    </source>
</evidence>
<protein>
    <submittedName>
        <fullName evidence="2">Uncharacterized protein</fullName>
    </submittedName>
</protein>
<dbReference type="Proteomes" id="UP000299102">
    <property type="component" value="Unassembled WGS sequence"/>
</dbReference>
<evidence type="ECO:0000313" key="2">
    <source>
        <dbReference type="EMBL" id="GBP77519.1"/>
    </source>
</evidence>
<sequence length="125" mass="14031">MIATRGGTRCAARALPAPRATPRARLTRDERQFGRVQAMADHPRPIRHSKLAHILTYLVIPLPIRRAGARPPPRDTIAGAHRRARAAPDTHRGGDDVRYARRDGNGLFMEMLRDARFRVTLRAIS</sequence>
<proteinExistence type="predicted"/>
<keyword evidence="3" id="KW-1185">Reference proteome</keyword>
<dbReference type="AlphaFoldDB" id="A0A4C1YS86"/>
<feature type="region of interest" description="Disordered" evidence="1">
    <location>
        <begin position="68"/>
        <end position="98"/>
    </location>
</feature>
<evidence type="ECO:0000256" key="1">
    <source>
        <dbReference type="SAM" id="MobiDB-lite"/>
    </source>
</evidence>
<dbReference type="EMBL" id="BGZK01001334">
    <property type="protein sequence ID" value="GBP77519.1"/>
    <property type="molecule type" value="Genomic_DNA"/>
</dbReference>
<accession>A0A4C1YS86</accession>
<feature type="compositionally biased region" description="Basic and acidic residues" evidence="1">
    <location>
        <begin position="86"/>
        <end position="98"/>
    </location>
</feature>
<gene>
    <name evidence="2" type="ORF">EVAR_98972_1</name>
</gene>
<reference evidence="2 3" key="1">
    <citation type="journal article" date="2019" name="Commun. Biol.">
        <title>The bagworm genome reveals a unique fibroin gene that provides high tensile strength.</title>
        <authorList>
            <person name="Kono N."/>
            <person name="Nakamura H."/>
            <person name="Ohtoshi R."/>
            <person name="Tomita M."/>
            <person name="Numata K."/>
            <person name="Arakawa K."/>
        </authorList>
    </citation>
    <scope>NUCLEOTIDE SEQUENCE [LARGE SCALE GENOMIC DNA]</scope>
</reference>
<comment type="caution">
    <text evidence="2">The sequence shown here is derived from an EMBL/GenBank/DDBJ whole genome shotgun (WGS) entry which is preliminary data.</text>
</comment>
<organism evidence="2 3">
    <name type="scientific">Eumeta variegata</name>
    <name type="common">Bagworm moth</name>
    <name type="synonym">Eumeta japonica</name>
    <dbReference type="NCBI Taxonomy" id="151549"/>
    <lineage>
        <taxon>Eukaryota</taxon>
        <taxon>Metazoa</taxon>
        <taxon>Ecdysozoa</taxon>
        <taxon>Arthropoda</taxon>
        <taxon>Hexapoda</taxon>
        <taxon>Insecta</taxon>
        <taxon>Pterygota</taxon>
        <taxon>Neoptera</taxon>
        <taxon>Endopterygota</taxon>
        <taxon>Lepidoptera</taxon>
        <taxon>Glossata</taxon>
        <taxon>Ditrysia</taxon>
        <taxon>Tineoidea</taxon>
        <taxon>Psychidae</taxon>
        <taxon>Oiketicinae</taxon>
        <taxon>Eumeta</taxon>
    </lineage>
</organism>